<evidence type="ECO:0000256" key="3">
    <source>
        <dbReference type="ARBA" id="ARBA00038502"/>
    </source>
</evidence>
<evidence type="ECO:0000313" key="6">
    <source>
        <dbReference type="Proteomes" id="UP000637628"/>
    </source>
</evidence>
<organism evidence="5 6">
    <name type="scientific">Paractinoplanes durhamensis</name>
    <dbReference type="NCBI Taxonomy" id="113563"/>
    <lineage>
        <taxon>Bacteria</taxon>
        <taxon>Bacillati</taxon>
        <taxon>Actinomycetota</taxon>
        <taxon>Actinomycetes</taxon>
        <taxon>Micromonosporales</taxon>
        <taxon>Micromonosporaceae</taxon>
        <taxon>Paractinoplanes</taxon>
    </lineage>
</organism>
<dbReference type="PROSITE" id="PS51186">
    <property type="entry name" value="GNAT"/>
    <property type="match status" value="1"/>
</dbReference>
<dbReference type="Gene3D" id="3.40.630.30">
    <property type="match status" value="1"/>
</dbReference>
<keyword evidence="2" id="KW-0012">Acyltransferase</keyword>
<keyword evidence="6" id="KW-1185">Reference proteome</keyword>
<dbReference type="EMBL" id="BOML01000003">
    <property type="protein sequence ID" value="GID99016.1"/>
    <property type="molecule type" value="Genomic_DNA"/>
</dbReference>
<dbReference type="Proteomes" id="UP000637628">
    <property type="component" value="Unassembled WGS sequence"/>
</dbReference>
<comment type="similarity">
    <text evidence="3">Belongs to the acetyltransferase family. RimJ subfamily.</text>
</comment>
<comment type="caution">
    <text evidence="5">The sequence shown here is derived from an EMBL/GenBank/DDBJ whole genome shotgun (WGS) entry which is preliminary data.</text>
</comment>
<keyword evidence="1" id="KW-0808">Transferase</keyword>
<dbReference type="InterPro" id="IPR000182">
    <property type="entry name" value="GNAT_dom"/>
</dbReference>
<evidence type="ECO:0000313" key="5">
    <source>
        <dbReference type="EMBL" id="GID99016.1"/>
    </source>
</evidence>
<dbReference type="InterPro" id="IPR016181">
    <property type="entry name" value="Acyl_CoA_acyltransferase"/>
</dbReference>
<dbReference type="SUPFAM" id="SSF55729">
    <property type="entry name" value="Acyl-CoA N-acyltransferases (Nat)"/>
    <property type="match status" value="1"/>
</dbReference>
<dbReference type="PANTHER" id="PTHR43792:SF8">
    <property type="entry name" value="[RIBOSOMAL PROTEIN US5]-ALANINE N-ACETYLTRANSFERASE"/>
    <property type="match status" value="1"/>
</dbReference>
<proteinExistence type="inferred from homology"/>
<protein>
    <submittedName>
        <fullName evidence="5">Acetyltransferase</fullName>
    </submittedName>
</protein>
<sequence length="175" mass="19018">MIGVTTTRLVAVGDAPELAALLVANRDFLAPWEPFRPAEFFTPDGQAAYLEEVLRLTAAGSAVPHVILDEDGRICGRITLSGIVRGPSLSADLGYWVAEQANGKGRASAAVAHICRLAFGELGLHRVEAGVQPHNAASQRVLHRNGFQRYGLAPRYLHIDGEWRDHVLFQLLSDD</sequence>
<evidence type="ECO:0000259" key="4">
    <source>
        <dbReference type="PROSITE" id="PS51186"/>
    </source>
</evidence>
<reference evidence="5 6" key="1">
    <citation type="submission" date="2021-01" db="EMBL/GenBank/DDBJ databases">
        <title>Whole genome shotgun sequence of Actinoplanes durhamensis NBRC 14914.</title>
        <authorList>
            <person name="Komaki H."/>
            <person name="Tamura T."/>
        </authorList>
    </citation>
    <scope>NUCLEOTIDE SEQUENCE [LARGE SCALE GENOMIC DNA]</scope>
    <source>
        <strain evidence="5 6">NBRC 14914</strain>
    </source>
</reference>
<dbReference type="InterPro" id="IPR051531">
    <property type="entry name" value="N-acetyltransferase"/>
</dbReference>
<feature type="domain" description="N-acetyltransferase" evidence="4">
    <location>
        <begin position="5"/>
        <end position="174"/>
    </location>
</feature>
<dbReference type="PANTHER" id="PTHR43792">
    <property type="entry name" value="GNAT FAMILY, PUTATIVE (AFU_ORTHOLOGUE AFUA_3G00765)-RELATED-RELATED"/>
    <property type="match status" value="1"/>
</dbReference>
<accession>A0ABQ3YN59</accession>
<dbReference type="Pfam" id="PF13302">
    <property type="entry name" value="Acetyltransf_3"/>
    <property type="match status" value="1"/>
</dbReference>
<evidence type="ECO:0000256" key="1">
    <source>
        <dbReference type="ARBA" id="ARBA00022679"/>
    </source>
</evidence>
<gene>
    <name evidence="5" type="primary">rimJ_1</name>
    <name evidence="5" type="ORF">Adu01nite_03670</name>
</gene>
<name>A0ABQ3YN59_9ACTN</name>
<evidence type="ECO:0000256" key="2">
    <source>
        <dbReference type="ARBA" id="ARBA00023315"/>
    </source>
</evidence>